<dbReference type="InterPro" id="IPR052164">
    <property type="entry name" value="Anthracycline_SecMetBiosynth"/>
</dbReference>
<accession>A0A229RII2</accession>
<dbReference type="RefSeq" id="WP_093938585.1">
    <property type="nucleotide sequence ID" value="NZ_JBHUSO010000099.1"/>
</dbReference>
<dbReference type="AlphaFoldDB" id="A0A229RII2"/>
<protein>
    <submittedName>
        <fullName evidence="2">Glyoxalase</fullName>
    </submittedName>
</protein>
<organism evidence="2 3">
    <name type="scientific">Amycolatopsis thailandensis</name>
    <dbReference type="NCBI Taxonomy" id="589330"/>
    <lineage>
        <taxon>Bacteria</taxon>
        <taxon>Bacillati</taxon>
        <taxon>Actinomycetota</taxon>
        <taxon>Actinomycetes</taxon>
        <taxon>Pseudonocardiales</taxon>
        <taxon>Pseudonocardiaceae</taxon>
        <taxon>Amycolatopsis</taxon>
    </lineage>
</organism>
<proteinExistence type="predicted"/>
<dbReference type="PROSITE" id="PS51819">
    <property type="entry name" value="VOC"/>
    <property type="match status" value="1"/>
</dbReference>
<dbReference type="PANTHER" id="PTHR33993">
    <property type="entry name" value="GLYOXALASE-RELATED"/>
    <property type="match status" value="1"/>
</dbReference>
<name>A0A229RII2_9PSEU</name>
<gene>
    <name evidence="2" type="ORF">CFP71_37030</name>
</gene>
<dbReference type="EMBL" id="NMQT01000152">
    <property type="protein sequence ID" value="OXM46478.1"/>
    <property type="molecule type" value="Genomic_DNA"/>
</dbReference>
<reference evidence="2 3" key="1">
    <citation type="submission" date="2017-07" db="EMBL/GenBank/DDBJ databases">
        <title>Amycolatopsis thailandensis Genome sequencing and assembly.</title>
        <authorList>
            <person name="Kaur N."/>
            <person name="Mayilraj S."/>
        </authorList>
    </citation>
    <scope>NUCLEOTIDE SEQUENCE [LARGE SCALE GENOMIC DNA]</scope>
    <source>
        <strain evidence="2 3">JCM 16380</strain>
    </source>
</reference>
<feature type="domain" description="VOC" evidence="1">
    <location>
        <begin position="4"/>
        <end position="125"/>
    </location>
</feature>
<dbReference type="Pfam" id="PF22677">
    <property type="entry name" value="Ble-like_N"/>
    <property type="match status" value="1"/>
</dbReference>
<sequence>MTGRAVHFEIPFEDGERARDFYREVFGWKIDVPPGIDYTMVVSGPTGDGGIPAEPGFINGGMLDKKSSVASGPVIVLEVDSIDDTLAVIEKQGGATLVGRTAVGDMGFSAYFKDPEGNVTGLWETVSRG</sequence>
<evidence type="ECO:0000259" key="1">
    <source>
        <dbReference type="PROSITE" id="PS51819"/>
    </source>
</evidence>
<keyword evidence="3" id="KW-1185">Reference proteome</keyword>
<dbReference type="Proteomes" id="UP000215223">
    <property type="component" value="Unassembled WGS sequence"/>
</dbReference>
<dbReference type="InterPro" id="IPR053863">
    <property type="entry name" value="Glyoxy/Ble-like_N"/>
</dbReference>
<dbReference type="Gene3D" id="3.10.180.10">
    <property type="entry name" value="2,3-Dihydroxybiphenyl 1,2-Dioxygenase, domain 1"/>
    <property type="match status" value="1"/>
</dbReference>
<evidence type="ECO:0000313" key="3">
    <source>
        <dbReference type="Proteomes" id="UP000215223"/>
    </source>
</evidence>
<dbReference type="InterPro" id="IPR029068">
    <property type="entry name" value="Glyas_Bleomycin-R_OHBP_Dase"/>
</dbReference>
<dbReference type="OrthoDB" id="9793039at2"/>
<dbReference type="SUPFAM" id="SSF54593">
    <property type="entry name" value="Glyoxalase/Bleomycin resistance protein/Dihydroxybiphenyl dioxygenase"/>
    <property type="match status" value="1"/>
</dbReference>
<dbReference type="InterPro" id="IPR037523">
    <property type="entry name" value="VOC_core"/>
</dbReference>
<dbReference type="CDD" id="cd07247">
    <property type="entry name" value="SgaA_N_like"/>
    <property type="match status" value="1"/>
</dbReference>
<dbReference type="PANTHER" id="PTHR33993:SF2">
    <property type="entry name" value="VOC DOMAIN-CONTAINING PROTEIN"/>
    <property type="match status" value="1"/>
</dbReference>
<evidence type="ECO:0000313" key="2">
    <source>
        <dbReference type="EMBL" id="OXM46478.1"/>
    </source>
</evidence>
<comment type="caution">
    <text evidence="2">The sequence shown here is derived from an EMBL/GenBank/DDBJ whole genome shotgun (WGS) entry which is preliminary data.</text>
</comment>